<evidence type="ECO:0000256" key="3">
    <source>
        <dbReference type="ARBA" id="ARBA00022729"/>
    </source>
</evidence>
<dbReference type="CDD" id="cd04842">
    <property type="entry name" value="Peptidases_S8_Kp43_protease"/>
    <property type="match status" value="1"/>
</dbReference>
<comment type="similarity">
    <text evidence="1 6">Belongs to the peptidase S8 family.</text>
</comment>
<dbReference type="NCBIfam" id="TIGR04183">
    <property type="entry name" value="Por_Secre_tail"/>
    <property type="match status" value="1"/>
</dbReference>
<dbReference type="InterPro" id="IPR013783">
    <property type="entry name" value="Ig-like_fold"/>
</dbReference>
<feature type="active site" description="Charge relay system" evidence="6">
    <location>
        <position position="340"/>
    </location>
</feature>
<evidence type="ECO:0000313" key="9">
    <source>
        <dbReference type="Proteomes" id="UP000643701"/>
    </source>
</evidence>
<dbReference type="PROSITE" id="PS51829">
    <property type="entry name" value="P_HOMO_B"/>
    <property type="match status" value="1"/>
</dbReference>
<protein>
    <submittedName>
        <fullName evidence="8">S8 family serine peptidase</fullName>
    </submittedName>
</protein>
<dbReference type="Pfam" id="PF18962">
    <property type="entry name" value="Por_Secre_tail"/>
    <property type="match status" value="1"/>
</dbReference>
<keyword evidence="3" id="KW-0732">Signal</keyword>
<dbReference type="SUPFAM" id="SSF49785">
    <property type="entry name" value="Galactose-binding domain-like"/>
    <property type="match status" value="2"/>
</dbReference>
<dbReference type="Gene3D" id="2.60.40.3080">
    <property type="match status" value="1"/>
</dbReference>
<feature type="domain" description="P/Homo B" evidence="7">
    <location>
        <begin position="733"/>
        <end position="890"/>
    </location>
</feature>
<comment type="caution">
    <text evidence="8">The sequence shown here is derived from an EMBL/GenBank/DDBJ whole genome shotgun (WGS) entry which is preliminary data.</text>
</comment>
<dbReference type="GO" id="GO:0006508">
    <property type="term" value="P:proteolysis"/>
    <property type="evidence" value="ECO:0007669"/>
    <property type="project" value="UniProtKB-KW"/>
</dbReference>
<dbReference type="RefSeq" id="WP_166399157.1">
    <property type="nucleotide sequence ID" value="NZ_JAANAS010000002.1"/>
</dbReference>
<dbReference type="InterPro" id="IPR002884">
    <property type="entry name" value="P_dom"/>
</dbReference>
<dbReference type="Pfam" id="PF00082">
    <property type="entry name" value="Peptidase_S8"/>
    <property type="match status" value="1"/>
</dbReference>
<dbReference type="Gene3D" id="2.60.120.260">
    <property type="entry name" value="Galactose-binding domain-like"/>
    <property type="match status" value="1"/>
</dbReference>
<dbReference type="InterPro" id="IPR034058">
    <property type="entry name" value="TagA/B/C/D_pept_dom"/>
</dbReference>
<evidence type="ECO:0000313" key="8">
    <source>
        <dbReference type="EMBL" id="NGZ88886.1"/>
    </source>
</evidence>
<gene>
    <name evidence="8" type="ORF">G7034_01310</name>
</gene>
<evidence type="ECO:0000256" key="1">
    <source>
        <dbReference type="ARBA" id="ARBA00011073"/>
    </source>
</evidence>
<evidence type="ECO:0000256" key="6">
    <source>
        <dbReference type="PROSITE-ProRule" id="PRU01240"/>
    </source>
</evidence>
<dbReference type="Pfam" id="PF01483">
    <property type="entry name" value="P_proprotein"/>
    <property type="match status" value="1"/>
</dbReference>
<organism evidence="8 9">
    <name type="scientific">Psychroflexus maritimus</name>
    <dbReference type="NCBI Taxonomy" id="2714865"/>
    <lineage>
        <taxon>Bacteria</taxon>
        <taxon>Pseudomonadati</taxon>
        <taxon>Bacteroidota</taxon>
        <taxon>Flavobacteriia</taxon>
        <taxon>Flavobacteriales</taxon>
        <taxon>Flavobacteriaceae</taxon>
        <taxon>Psychroflexus</taxon>
    </lineage>
</organism>
<dbReference type="PROSITE" id="PS00138">
    <property type="entry name" value="SUBTILASE_SER"/>
    <property type="match status" value="1"/>
</dbReference>
<dbReference type="PROSITE" id="PS51892">
    <property type="entry name" value="SUBTILASE"/>
    <property type="match status" value="1"/>
</dbReference>
<keyword evidence="5 6" id="KW-0720">Serine protease</keyword>
<proteinExistence type="inferred from homology"/>
<dbReference type="InterPro" id="IPR008979">
    <property type="entry name" value="Galactose-bd-like_sf"/>
</dbReference>
<dbReference type="InterPro" id="IPR000209">
    <property type="entry name" value="Peptidase_S8/S53_dom"/>
</dbReference>
<feature type="active site" description="Charge relay system" evidence="6">
    <location>
        <position position="156"/>
    </location>
</feature>
<dbReference type="PANTHER" id="PTHR43806">
    <property type="entry name" value="PEPTIDASE S8"/>
    <property type="match status" value="1"/>
</dbReference>
<dbReference type="InterPro" id="IPR015500">
    <property type="entry name" value="Peptidase_S8_subtilisin-rel"/>
</dbReference>
<dbReference type="PANTHER" id="PTHR43806:SF67">
    <property type="entry name" value="EGF-LIKE DOMAIN-CONTAINING PROTEIN"/>
    <property type="match status" value="1"/>
</dbReference>
<evidence type="ECO:0000259" key="7">
    <source>
        <dbReference type="PROSITE" id="PS51829"/>
    </source>
</evidence>
<dbReference type="EMBL" id="JAANAS010000002">
    <property type="protein sequence ID" value="NGZ88886.1"/>
    <property type="molecule type" value="Genomic_DNA"/>
</dbReference>
<name>A0A967ABA0_9FLAO</name>
<dbReference type="InterPro" id="IPR050131">
    <property type="entry name" value="Peptidase_S8_subtilisin-like"/>
</dbReference>
<dbReference type="InterPro" id="IPR026444">
    <property type="entry name" value="Secre_tail"/>
</dbReference>
<evidence type="ECO:0000256" key="2">
    <source>
        <dbReference type="ARBA" id="ARBA00022670"/>
    </source>
</evidence>
<dbReference type="PRINTS" id="PR00723">
    <property type="entry name" value="SUBTILISIN"/>
</dbReference>
<dbReference type="Gene3D" id="2.60.120.380">
    <property type="match status" value="1"/>
</dbReference>
<keyword evidence="9" id="KW-1185">Reference proteome</keyword>
<evidence type="ECO:0000256" key="5">
    <source>
        <dbReference type="ARBA" id="ARBA00022825"/>
    </source>
</evidence>
<dbReference type="GO" id="GO:0004252">
    <property type="term" value="F:serine-type endopeptidase activity"/>
    <property type="evidence" value="ECO:0007669"/>
    <property type="project" value="UniProtKB-UniRule"/>
</dbReference>
<dbReference type="AlphaFoldDB" id="A0A967ABA0"/>
<keyword evidence="2 6" id="KW-0645">Protease</keyword>
<dbReference type="Proteomes" id="UP000643701">
    <property type="component" value="Unassembled WGS sequence"/>
</dbReference>
<evidence type="ECO:0000256" key="4">
    <source>
        <dbReference type="ARBA" id="ARBA00022801"/>
    </source>
</evidence>
<feature type="active site" description="Charge relay system" evidence="6">
    <location>
        <position position="128"/>
    </location>
</feature>
<dbReference type="SUPFAM" id="SSF52743">
    <property type="entry name" value="Subtilisin-like"/>
    <property type="match status" value="1"/>
</dbReference>
<dbReference type="Gene3D" id="3.40.50.200">
    <property type="entry name" value="Peptidase S8/S53 domain"/>
    <property type="match status" value="1"/>
</dbReference>
<sequence>MQFKTNFILLVSFLLTILAYGQNKPIHNITTNYNQDLIKQQSKTFHSSYIAKKEEALKYAAQNNIPIVLDNENGTKSYLEAIEEDGSLYYITVYNAGAASTSNVDELYEGGALGLNLTGSGIDIGVWDDGRARASHEALAGRVEHKDNAPATPLGHTTHVTGTVIASGEFNPSAQGMAFESTVSGYDFFNDITEIQNEAGDGMIVSNHSYGLAPTQLSEWQFGAYINLSRSMDLIMNSAPYYLPVMAAGNSRNNNPVNNPEKNGFDLITGRQASKNALVVANVFEVDEYVNNASVQINSSSSYGPTDDLRIKPDIAAKGTNVLSTFPGSDSEYTSLTGTSMASPVVAGTVALLQELYFSLENDYMKSHQVRALLCGTTLPAGPFGALPDVRFGFGLMNAEAAATVILNDGFTTIFDEITLNDNDTFTEDFTALGGDIPLEVTIAWNDPAAETQPNGVVDFDEPRLINDLDLRIFKDGEEFFPSFIRPYIFQHTTGVGDNNVDNIEKIRIDAPEGEYTIQVNHKGNLLDGSQDFAIVITGVGEEEFNILATETTQEVCPNDSANFLFELQAIPSFNETVDFSTTGLPDSVVDSFSPTQVSENAEIELDLTNLQGLETGTYNFDVVASTSEESVSQQFTLTVLEDELFNDIIIDFPQNEQEDILLNPIFGWQNVPTAQEYLIQLSENISFDSVLFSETTSELTLTSPELLPGTTYFWSVTPINNCLEGEQQIQSFTTETLDCKDELLATDLPITIDDTATGLYETSINVEQDFVEQISKLRVSVDIDHTYVGDLILTLVSPSGTEVVLLNQVCDQGQNIDVVFDDAGEVFSCNPGSPTLSGTIQPENSLSSFINDDWEGDWTLIVEDTFNGDGGTINNFSLEICDGTGTLSAEVFDETSFAMYPNPASHQVTIDFDKPNGDSTVTIFDINGRIIKQVKASSFDTDVKINVSDFSTGIYMVEISSGGKKSTQKLIVK</sequence>
<keyword evidence="4 6" id="KW-0378">Hydrolase</keyword>
<dbReference type="Gene3D" id="2.60.40.10">
    <property type="entry name" value="Immunoglobulins"/>
    <property type="match status" value="1"/>
</dbReference>
<dbReference type="InterPro" id="IPR036852">
    <property type="entry name" value="Peptidase_S8/S53_dom_sf"/>
</dbReference>
<reference evidence="8" key="1">
    <citation type="submission" date="2020-03" db="EMBL/GenBank/DDBJ databases">
        <title>Psychroflexus Maritimus sp. nov., isolate from marine sediment.</title>
        <authorList>
            <person name="Zhong Y.-L."/>
        </authorList>
    </citation>
    <scope>NUCLEOTIDE SEQUENCE</scope>
    <source>
        <strain evidence="8">C1</strain>
    </source>
</reference>
<accession>A0A967ABA0</accession>
<dbReference type="InterPro" id="IPR023828">
    <property type="entry name" value="Peptidase_S8_Ser-AS"/>
</dbReference>